<proteinExistence type="inferred from homology"/>
<evidence type="ECO:0000256" key="7">
    <source>
        <dbReference type="SAM" id="SignalP"/>
    </source>
</evidence>
<name>A0A7T4QYH2_9GAMM</name>
<gene>
    <name evidence="9" type="ORF">I6N98_11595</name>
</gene>
<protein>
    <recommendedName>
        <fullName evidence="8">PilY1 beta-propeller domain-containing protein</fullName>
    </recommendedName>
</protein>
<evidence type="ECO:0000259" key="8">
    <source>
        <dbReference type="Pfam" id="PF05567"/>
    </source>
</evidence>
<keyword evidence="5" id="KW-0106">Calcium</keyword>
<accession>A0A7T4QYH2</accession>
<dbReference type="GO" id="GO:0046872">
    <property type="term" value="F:metal ion binding"/>
    <property type="evidence" value="ECO:0007669"/>
    <property type="project" value="UniProtKB-KW"/>
</dbReference>
<comment type="similarity">
    <text evidence="2">Belongs to the PilY1 family.</text>
</comment>
<keyword evidence="10" id="KW-1185">Reference proteome</keyword>
<feature type="chain" id="PRO_5032651009" description="PilY1 beta-propeller domain-containing protein" evidence="7">
    <location>
        <begin position="22"/>
        <end position="1275"/>
    </location>
</feature>
<evidence type="ECO:0000256" key="1">
    <source>
        <dbReference type="ARBA" id="ARBA00004561"/>
    </source>
</evidence>
<dbReference type="InterPro" id="IPR023366">
    <property type="entry name" value="ATP_synth_asu-like_sf"/>
</dbReference>
<dbReference type="EMBL" id="CP066167">
    <property type="protein sequence ID" value="QQD17022.1"/>
    <property type="molecule type" value="Genomic_DNA"/>
</dbReference>
<evidence type="ECO:0000256" key="6">
    <source>
        <dbReference type="ARBA" id="ARBA00023263"/>
    </source>
</evidence>
<keyword evidence="7" id="KW-0732">Signal</keyword>
<dbReference type="InterPro" id="IPR011047">
    <property type="entry name" value="Quinoprotein_ADH-like_sf"/>
</dbReference>
<sequence>MRMFKLIAGAGCFLLAMSVLSVGVVAEDIDLFSGINPSGGNPPTVLLGWHSTANSNANVVHGCVYSDTNQAPELGDTVGGMEQCALVNTMLSLKNANSDLLGAVKVGLMVFNENGFSGDSDLGNGNNRCGYLYSSPALMTEPAINSFVSKLKAFDKNDLANQSRLGDLVAESWAMLNGLSTSCSGVDYSGLAEVATECRDAVLVYIGNATKENSSVADGTGNPDTLLLSQLSSAFGYAEGSSKYEFFSTPRAVTLLNNSGSANNKYWGDEWTRFMNLVDVGDSAQSDRNITTYSIAVYAPDLEEKLAGEINFLADMATEGGGKAFKVTADNHAGLQEILIQIFNEVQDVNSVFSSATLPVSANTQGTFLNQVYIAMFRPDATAGPRWNGNVKQYQLGFDAGGNIVLTDATQDVSGAVTSVTNPVTGAIASTATSFWTTNSPTDGNGVAVANWPAGGFWINSPEGDAFTYDAPDGDLVEKGGVGLVQRIQNLTSSDGRIVYTCNDTGACPTGSALPDFDGDNATLVSKLEGILGAAQAGGGASITVGRYDTNETISTSCSGNGNNRKCTVTHDNSGGTDLDANTDRVVIVGGWNSVLPANKQVCTFDAPCSISGVTDSTFDVTSKDIPNNGSYNNAVIVDVSRLATVSQTGHGLLVGDQIELENCTVGNNTNTYNIDELEGTVLGSVAAIIDDDTYQLTLQDYVLAETANVTCGTSAVTLTADNLIQWMRGDDIVGNEVKRGPCPPNSRDAECPVSVRGSIHGDVLHSRPAVINYGGNTGVVVFYGSNDGHFRAINGNQTANIGDVQPGGELWSFVAPEFFDQLKRLYNNNPAVKYPTSIDPDAEGRDYFFDGTTTVLQDQREGTSTSGKAYIYLSARRGGRFIYAMDVTTPTSPRYLWRLTTSDLPELGQTWSQPKVTQIKGYDNPVLVFGAGYDPAEDADPASGTNTMGRGIVIVDSVSGKILWTAVPSCAGVTLAAGGHCQATASLTRAIPADITLVDRDFDGFTDRLYAADVGGNIWRIDLETQDPADTAFSQFQISKLAELGGSGNNARKFLFGPDVVPTNNFDAVVAVSGDREHPLYTDDNTAGRAYNVQNRFYVIMDKNLGKAISSPAPDPIDTADLVNQSSLQCLDADENVVSCDTAGATSLFFDGLSDSYAGYYINLMVGEKGVNAPLTVGGKVYFGTNQPDVPAEGSCTANLGNAGAYVIDLFTGETQRNIFSGGGLPPSPIAGLVTIDGKTVPFIIGGAGPSPFDPSMPEMPADNRRERTFWYFK</sequence>
<dbReference type="Proteomes" id="UP000596063">
    <property type="component" value="Chromosome"/>
</dbReference>
<feature type="domain" description="PilY1 beta-propeller" evidence="8">
    <location>
        <begin position="846"/>
        <end position="1029"/>
    </location>
</feature>
<dbReference type="InterPro" id="IPR008707">
    <property type="entry name" value="B-propeller_PilY1"/>
</dbReference>
<dbReference type="Gene3D" id="2.40.30.20">
    <property type="match status" value="1"/>
</dbReference>
<feature type="signal peptide" evidence="7">
    <location>
        <begin position="1"/>
        <end position="21"/>
    </location>
</feature>
<evidence type="ECO:0000256" key="4">
    <source>
        <dbReference type="ARBA" id="ARBA00022723"/>
    </source>
</evidence>
<evidence type="ECO:0000256" key="5">
    <source>
        <dbReference type="ARBA" id="ARBA00022837"/>
    </source>
</evidence>
<evidence type="ECO:0000256" key="3">
    <source>
        <dbReference type="ARBA" id="ARBA00022558"/>
    </source>
</evidence>
<dbReference type="KEGG" id="snan:I6N98_11595"/>
<dbReference type="SUPFAM" id="SSF50998">
    <property type="entry name" value="Quinoprotein alcohol dehydrogenase-like"/>
    <property type="match status" value="1"/>
</dbReference>
<organism evidence="9 10">
    <name type="scientific">Spongiibacter nanhainus</name>
    <dbReference type="NCBI Taxonomy" id="2794344"/>
    <lineage>
        <taxon>Bacteria</taxon>
        <taxon>Pseudomonadati</taxon>
        <taxon>Pseudomonadota</taxon>
        <taxon>Gammaproteobacteria</taxon>
        <taxon>Cellvibrionales</taxon>
        <taxon>Spongiibacteraceae</taxon>
        <taxon>Spongiibacter</taxon>
    </lineage>
</organism>
<dbReference type="RefSeq" id="WP_198568524.1">
    <property type="nucleotide sequence ID" value="NZ_CP066167.1"/>
</dbReference>
<dbReference type="AlphaFoldDB" id="A0A7T4QYH2"/>
<keyword evidence="6" id="KW-0281">Fimbrium</keyword>
<keyword evidence="3" id="KW-1029">Fimbrium biogenesis</keyword>
<evidence type="ECO:0000256" key="2">
    <source>
        <dbReference type="ARBA" id="ARBA00008387"/>
    </source>
</evidence>
<dbReference type="GO" id="GO:0009289">
    <property type="term" value="C:pilus"/>
    <property type="evidence" value="ECO:0007669"/>
    <property type="project" value="UniProtKB-SubCell"/>
</dbReference>
<comment type="subcellular location">
    <subcellularLocation>
        <location evidence="1">Fimbrium</location>
    </subcellularLocation>
</comment>
<evidence type="ECO:0000313" key="9">
    <source>
        <dbReference type="EMBL" id="QQD17022.1"/>
    </source>
</evidence>
<dbReference type="Pfam" id="PF05567">
    <property type="entry name" value="T4P_PilY1"/>
    <property type="match status" value="1"/>
</dbReference>
<reference evidence="9 10" key="1">
    <citation type="submission" date="2020-12" db="EMBL/GenBank/DDBJ databases">
        <authorList>
            <person name="Shan Y."/>
        </authorList>
    </citation>
    <scope>NUCLEOTIDE SEQUENCE [LARGE SCALE GENOMIC DNA]</scope>
    <source>
        <strain evidence="10">csc3.9</strain>
    </source>
</reference>
<keyword evidence="4" id="KW-0479">Metal-binding</keyword>
<evidence type="ECO:0000313" key="10">
    <source>
        <dbReference type="Proteomes" id="UP000596063"/>
    </source>
</evidence>